<evidence type="ECO:0000313" key="2">
    <source>
        <dbReference type="EMBL" id="TDQ63550.1"/>
    </source>
</evidence>
<dbReference type="Proteomes" id="UP000295391">
    <property type="component" value="Unassembled WGS sequence"/>
</dbReference>
<dbReference type="AlphaFoldDB" id="A0A4R6VMZ5"/>
<accession>A0A4R6VMZ5</accession>
<keyword evidence="1" id="KW-0732">Signal</keyword>
<evidence type="ECO:0000313" key="3">
    <source>
        <dbReference type="Proteomes" id="UP000295391"/>
    </source>
</evidence>
<feature type="chain" id="PRO_5020852849" description="ABC-type branched-subunit amino acid transport system substrate-binding protein" evidence="1">
    <location>
        <begin position="27"/>
        <end position="366"/>
    </location>
</feature>
<dbReference type="PROSITE" id="PS51257">
    <property type="entry name" value="PROKAR_LIPOPROTEIN"/>
    <property type="match status" value="1"/>
</dbReference>
<evidence type="ECO:0008006" key="4">
    <source>
        <dbReference type="Google" id="ProtNLM"/>
    </source>
</evidence>
<keyword evidence="3" id="KW-1185">Reference proteome</keyword>
<protein>
    <recommendedName>
        <fullName evidence="4">ABC-type branched-subunit amino acid transport system substrate-binding protein</fullName>
    </recommendedName>
</protein>
<reference evidence="2 3" key="1">
    <citation type="submission" date="2019-03" db="EMBL/GenBank/DDBJ databases">
        <title>Genomic Encyclopedia of Type Strains, Phase III (KMG-III): the genomes of soil and plant-associated and newly described type strains.</title>
        <authorList>
            <person name="Whitman W."/>
        </authorList>
    </citation>
    <scope>NUCLEOTIDE SEQUENCE [LARGE SCALE GENOMIC DNA]</scope>
    <source>
        <strain evidence="2 3">CGMCC 1.7002</strain>
    </source>
</reference>
<feature type="signal peptide" evidence="1">
    <location>
        <begin position="1"/>
        <end position="26"/>
    </location>
</feature>
<dbReference type="EMBL" id="SNYR01000002">
    <property type="protein sequence ID" value="TDQ63550.1"/>
    <property type="molecule type" value="Genomic_DNA"/>
</dbReference>
<dbReference type="InterPro" id="IPR028082">
    <property type="entry name" value="Peripla_BP_I"/>
</dbReference>
<comment type="caution">
    <text evidence="2">The sequence shown here is derived from an EMBL/GenBank/DDBJ whole genome shotgun (WGS) entry which is preliminary data.</text>
</comment>
<organism evidence="2 3">
    <name type="scientific">Maritalea mobilis</name>
    <dbReference type="NCBI Taxonomy" id="483324"/>
    <lineage>
        <taxon>Bacteria</taxon>
        <taxon>Pseudomonadati</taxon>
        <taxon>Pseudomonadota</taxon>
        <taxon>Alphaproteobacteria</taxon>
        <taxon>Hyphomicrobiales</taxon>
        <taxon>Devosiaceae</taxon>
        <taxon>Maritalea</taxon>
    </lineage>
</organism>
<evidence type="ECO:0000256" key="1">
    <source>
        <dbReference type="SAM" id="SignalP"/>
    </source>
</evidence>
<dbReference type="SUPFAM" id="SSF53822">
    <property type="entry name" value="Periplasmic binding protein-like I"/>
    <property type="match status" value="1"/>
</dbReference>
<proteinExistence type="predicted"/>
<name>A0A4R6VMZ5_9HYPH</name>
<gene>
    <name evidence="2" type="ORF">ATL17_1555</name>
</gene>
<sequence length="366" mass="38189">MTKIVFNDLRVIGRFIAIFACLFSLAACTVNGTNDGNRPTASQTPNAERVGSGTVTVGLLVSDDYGALSDGATNAPYLAGKLATQKLTKTPITLVVRRAGNDGSSLRNNAASLRSANVDIVITDVDAAQSAQLAAELSGNLIPVITLAPAANVDRMLYSADTDIAGEAKIMAEKARALKLKKVFIVRTPSARSGELTAQLEGQAAKNGLQAAVVSIGSAEAINLQQTGAGAQAAIIFATSPNLASAFLAGQANPAASPTIFGNADWVLDLTAYANLSGAHIPTPTENKLSGFAQLFKSTYGQNASVRGAAIYDLVVLTAALPQIAGAEAYTPRILTNDKGFKGQLGWFRINEQGRSIRKWILSQRQ</sequence>
<dbReference type="Gene3D" id="3.40.50.2300">
    <property type="match status" value="2"/>
</dbReference>